<evidence type="ECO:0000256" key="3">
    <source>
        <dbReference type="ARBA" id="ARBA00016145"/>
    </source>
</evidence>
<evidence type="ECO:0000256" key="4">
    <source>
        <dbReference type="ARBA" id="ARBA00022705"/>
    </source>
</evidence>
<dbReference type="PANTHER" id="PTHR33175">
    <property type="entry name" value="DNA-BINDING PROTEIN HU"/>
    <property type="match status" value="1"/>
</dbReference>
<dbReference type="SUPFAM" id="SSF47729">
    <property type="entry name" value="IHF-like DNA-binding proteins"/>
    <property type="match status" value="1"/>
</dbReference>
<keyword evidence="5" id="KW-0426">Late protein</keyword>
<dbReference type="Gene3D" id="4.10.520.10">
    <property type="entry name" value="IHF-like DNA-binding proteins"/>
    <property type="match status" value="1"/>
</dbReference>
<comment type="function">
    <text evidence="8">DNA-binding protein that plays a critical role in nucleoid compaction, genome replication and DNA replication and transcription. Binds to both ssDNA and dsDNA with a binding site covering about 15 nucleotides. Displays DNA-supercoiling activity only when associated with the viral DNA topoisomerase 2.</text>
</comment>
<accession>A0A0G1YDS9</accession>
<dbReference type="InterPro" id="IPR010992">
    <property type="entry name" value="IHF-like_DNA-bd_dom_sf"/>
</dbReference>
<dbReference type="AlphaFoldDB" id="A0A0G1YDS9"/>
<keyword evidence="4" id="KW-0235">DNA replication</keyword>
<comment type="subcellular location">
    <subcellularLocation>
        <location evidence="1">Virion</location>
    </subcellularLocation>
</comment>
<evidence type="ECO:0000256" key="1">
    <source>
        <dbReference type="ARBA" id="ARBA00004328"/>
    </source>
</evidence>
<evidence type="ECO:0000256" key="2">
    <source>
        <dbReference type="ARBA" id="ARBA00011738"/>
    </source>
</evidence>
<keyword evidence="10" id="KW-0238">DNA-binding</keyword>
<dbReference type="PANTHER" id="PTHR33175:SF13">
    <property type="entry name" value="HISTONE-LIKE PROTEIN"/>
    <property type="match status" value="1"/>
</dbReference>
<dbReference type="GO" id="GO:0003677">
    <property type="term" value="F:DNA binding"/>
    <property type="evidence" value="ECO:0007669"/>
    <property type="project" value="UniProtKB-KW"/>
</dbReference>
<evidence type="ECO:0000256" key="9">
    <source>
        <dbReference type="RuleBase" id="RU003939"/>
    </source>
</evidence>
<gene>
    <name evidence="10" type="ORF">UY48_C0005G0053</name>
</gene>
<proteinExistence type="inferred from homology"/>
<dbReference type="PRINTS" id="PR01727">
    <property type="entry name" value="DNABINDINGHU"/>
</dbReference>
<dbReference type="GO" id="GO:0006260">
    <property type="term" value="P:DNA replication"/>
    <property type="evidence" value="ECO:0007669"/>
    <property type="project" value="UniProtKB-KW"/>
</dbReference>
<evidence type="ECO:0000256" key="5">
    <source>
        <dbReference type="ARBA" id="ARBA00022921"/>
    </source>
</evidence>
<dbReference type="EMBL" id="LCQD01000005">
    <property type="protein sequence ID" value="KKW13097.1"/>
    <property type="molecule type" value="Genomic_DNA"/>
</dbReference>
<dbReference type="Pfam" id="PF00216">
    <property type="entry name" value="Bac_DNA_binding"/>
    <property type="match status" value="1"/>
</dbReference>
<comment type="caution">
    <text evidence="10">The sequence shown here is derived from an EMBL/GenBank/DDBJ whole genome shotgun (WGS) entry which is preliminary data.</text>
</comment>
<organism evidence="10 11">
    <name type="scientific">Candidatus Gottesmanbacteria bacterium GW2011_GWB1_49_7</name>
    <dbReference type="NCBI Taxonomy" id="1618448"/>
    <lineage>
        <taxon>Bacteria</taxon>
        <taxon>Candidatus Gottesmaniibacteriota</taxon>
    </lineage>
</organism>
<evidence type="ECO:0000313" key="10">
    <source>
        <dbReference type="EMBL" id="KKW13097.1"/>
    </source>
</evidence>
<reference evidence="10 11" key="1">
    <citation type="journal article" date="2015" name="Nature">
        <title>rRNA introns, odd ribosomes, and small enigmatic genomes across a large radiation of phyla.</title>
        <authorList>
            <person name="Brown C.T."/>
            <person name="Hug L.A."/>
            <person name="Thomas B.C."/>
            <person name="Sharon I."/>
            <person name="Castelle C.J."/>
            <person name="Singh A."/>
            <person name="Wilkins M.J."/>
            <person name="Williams K.H."/>
            <person name="Banfield J.F."/>
        </authorList>
    </citation>
    <scope>NUCLEOTIDE SEQUENCE [LARGE SCALE GENOMIC DNA]</scope>
</reference>
<dbReference type="Proteomes" id="UP000034588">
    <property type="component" value="Unassembled WGS sequence"/>
</dbReference>
<comment type="similarity">
    <text evidence="9">Belongs to the bacterial histone-like protein family.</text>
</comment>
<comment type="subunit">
    <text evidence="2">Homodimer.</text>
</comment>
<dbReference type="InterPro" id="IPR000119">
    <property type="entry name" value="Hist_DNA-bd"/>
</dbReference>
<dbReference type="SMART" id="SM00411">
    <property type="entry name" value="BHL"/>
    <property type="match status" value="1"/>
</dbReference>
<evidence type="ECO:0000256" key="8">
    <source>
        <dbReference type="ARBA" id="ARBA00046140"/>
    </source>
</evidence>
<dbReference type="GO" id="GO:0030527">
    <property type="term" value="F:structural constituent of chromatin"/>
    <property type="evidence" value="ECO:0007669"/>
    <property type="project" value="InterPro"/>
</dbReference>
<dbReference type="GO" id="GO:0005829">
    <property type="term" value="C:cytosol"/>
    <property type="evidence" value="ECO:0007669"/>
    <property type="project" value="TreeGrafter"/>
</dbReference>
<evidence type="ECO:0000256" key="6">
    <source>
        <dbReference type="ARBA" id="ARBA00033120"/>
    </source>
</evidence>
<evidence type="ECO:0000256" key="7">
    <source>
        <dbReference type="ARBA" id="ARBA00033227"/>
    </source>
</evidence>
<protein>
    <recommendedName>
        <fullName evidence="3">Viral histone-like protein</fullName>
    </recommendedName>
    <alternativeName>
        <fullName evidence="7">DNA-binding protein pA104R</fullName>
    </alternativeName>
    <alternativeName>
        <fullName evidence="6">pA104R</fullName>
    </alternativeName>
</protein>
<sequence length="95" mass="10769">MTKVDFMKRMLAVWNKALPKDKNLTIKDVETMVSGLFMAVKDVVDKDGDLKIGPLCNFELKKRAARTGRNPRTGEEIQIAASKKISFKPLKDLKF</sequence>
<name>A0A0G1YDS9_9BACT</name>
<evidence type="ECO:0000313" key="11">
    <source>
        <dbReference type="Proteomes" id="UP000034588"/>
    </source>
</evidence>